<proteinExistence type="predicted"/>
<evidence type="ECO:0000256" key="3">
    <source>
        <dbReference type="SAM" id="MobiDB-lite"/>
    </source>
</evidence>
<dbReference type="HOGENOM" id="CLU_121954_0_0_9"/>
<keyword evidence="1 2" id="KW-0238">DNA-binding</keyword>
<dbReference type="AlphaFoldDB" id="D5AGP9"/>
<dbReference type="GO" id="GO:0003677">
    <property type="term" value="F:DNA binding"/>
    <property type="evidence" value="ECO:0007669"/>
    <property type="project" value="UniProtKB-UniRule"/>
</dbReference>
<dbReference type="PANTHER" id="PTHR43479:SF11">
    <property type="entry name" value="ACREF_ENVCD OPERON REPRESSOR-RELATED"/>
    <property type="match status" value="1"/>
</dbReference>
<sequence>MTIVAARICNDFPFCHNILISNFIFLFDNKSLFTYNYIIKLPHLKAFSFRCDTRKRKTMAGRKISPQSLKNLYQSNKEANQLTKESIETALLFLLEKKELKQISVSELVRKAGVSRNAFYRNYKSKEEILEDYYERTSSNLKKKWHDLQDKVQKDGVKQSFADFVQEQKRKAEQSKALSNVSQWIKEKTKRD</sequence>
<dbReference type="Proteomes" id="UP000002359">
    <property type="component" value="Chromosome"/>
</dbReference>
<evidence type="ECO:0000313" key="6">
    <source>
        <dbReference type="Proteomes" id="UP000002359"/>
    </source>
</evidence>
<dbReference type="InterPro" id="IPR050624">
    <property type="entry name" value="HTH-type_Tx_Regulator"/>
</dbReference>
<organism evidence="5 6">
    <name type="scientific">Streptococcus suis (strain GZ1)</name>
    <dbReference type="NCBI Taxonomy" id="423211"/>
    <lineage>
        <taxon>Bacteria</taxon>
        <taxon>Bacillati</taxon>
        <taxon>Bacillota</taxon>
        <taxon>Bacilli</taxon>
        <taxon>Lactobacillales</taxon>
        <taxon>Streptococcaceae</taxon>
        <taxon>Streptococcus</taxon>
    </lineage>
</organism>
<accession>D5AGP9</accession>
<dbReference type="Pfam" id="PF00440">
    <property type="entry name" value="TetR_N"/>
    <property type="match status" value="1"/>
</dbReference>
<feature type="domain" description="HTH tetR-type" evidence="4">
    <location>
        <begin position="81"/>
        <end position="141"/>
    </location>
</feature>
<dbReference type="SUPFAM" id="SSF46689">
    <property type="entry name" value="Homeodomain-like"/>
    <property type="match status" value="1"/>
</dbReference>
<reference evidence="5 6" key="1">
    <citation type="journal article" date="2009" name="J. Infect. Dis.">
        <title>Clinical, experimental, and genomic differences between intermediately pathogenic, highly pathogenic, and epidemic Streptococcus suis.</title>
        <authorList>
            <person name="Ye C."/>
            <person name="Zheng H."/>
            <person name="Zhang J."/>
            <person name="Jing H."/>
            <person name="Wang L."/>
            <person name="Xiong Y."/>
            <person name="Wang W."/>
            <person name="Zhou Z."/>
            <person name="Sun Q."/>
            <person name="Luo X."/>
            <person name="Du H."/>
            <person name="Gottschalk M."/>
            <person name="Xu J."/>
        </authorList>
    </citation>
    <scope>NUCLEOTIDE SEQUENCE [LARGE SCALE GENOMIC DNA]</scope>
    <source>
        <strain evidence="5 6">GZ1</strain>
    </source>
</reference>
<evidence type="ECO:0000256" key="1">
    <source>
        <dbReference type="ARBA" id="ARBA00023125"/>
    </source>
</evidence>
<dbReference type="PANTHER" id="PTHR43479">
    <property type="entry name" value="ACREF/ENVCD OPERON REPRESSOR-RELATED"/>
    <property type="match status" value="1"/>
</dbReference>
<dbReference type="PROSITE" id="PS50977">
    <property type="entry name" value="HTH_TETR_2"/>
    <property type="match status" value="1"/>
</dbReference>
<protein>
    <submittedName>
        <fullName evidence="5">Transcriptional regulator</fullName>
    </submittedName>
</protein>
<dbReference type="Gene3D" id="1.10.357.10">
    <property type="entry name" value="Tetracycline Repressor, domain 2"/>
    <property type="match status" value="1"/>
</dbReference>
<feature type="DNA-binding region" description="H-T-H motif" evidence="2">
    <location>
        <begin position="104"/>
        <end position="123"/>
    </location>
</feature>
<gene>
    <name evidence="5" type="ordered locus">SSGZ1_0551</name>
</gene>
<dbReference type="InterPro" id="IPR001647">
    <property type="entry name" value="HTH_TetR"/>
</dbReference>
<evidence type="ECO:0000259" key="4">
    <source>
        <dbReference type="PROSITE" id="PS50977"/>
    </source>
</evidence>
<dbReference type="EMBL" id="CP000837">
    <property type="protein sequence ID" value="ADE31014.1"/>
    <property type="molecule type" value="Genomic_DNA"/>
</dbReference>
<dbReference type="PATRIC" id="fig|423211.3.peg.540"/>
<name>D5AGP9_STRGZ</name>
<dbReference type="KEGG" id="ssw:SSGZ1_0551"/>
<evidence type="ECO:0000313" key="5">
    <source>
        <dbReference type="EMBL" id="ADE31014.1"/>
    </source>
</evidence>
<evidence type="ECO:0000256" key="2">
    <source>
        <dbReference type="PROSITE-ProRule" id="PRU00335"/>
    </source>
</evidence>
<dbReference type="InterPro" id="IPR009057">
    <property type="entry name" value="Homeodomain-like_sf"/>
</dbReference>
<feature type="region of interest" description="Disordered" evidence="3">
    <location>
        <begin position="170"/>
        <end position="192"/>
    </location>
</feature>